<dbReference type="GO" id="GO:0005737">
    <property type="term" value="C:cytoplasm"/>
    <property type="evidence" value="ECO:0007669"/>
    <property type="project" value="UniProtKB-SubCell"/>
</dbReference>
<comment type="caution">
    <text evidence="5">The sequence shown here is derived from an EMBL/GenBank/DDBJ whole genome shotgun (WGS) entry which is preliminary data.</text>
</comment>
<dbReference type="SUPFAM" id="SSF52047">
    <property type="entry name" value="RNI-like"/>
    <property type="match status" value="1"/>
</dbReference>
<dbReference type="EMBL" id="JACASF010000010">
    <property type="protein sequence ID" value="KAF6452983.1"/>
    <property type="molecule type" value="Genomic_DNA"/>
</dbReference>
<keyword evidence="6" id="KW-1185">Reference proteome</keyword>
<organism evidence="5 6">
    <name type="scientific">Molossus molossus</name>
    <name type="common">Pallas' mastiff bat</name>
    <name type="synonym">Vespertilio molossus</name>
    <dbReference type="NCBI Taxonomy" id="27622"/>
    <lineage>
        <taxon>Eukaryota</taxon>
        <taxon>Metazoa</taxon>
        <taxon>Chordata</taxon>
        <taxon>Craniata</taxon>
        <taxon>Vertebrata</taxon>
        <taxon>Euteleostomi</taxon>
        <taxon>Mammalia</taxon>
        <taxon>Eutheria</taxon>
        <taxon>Laurasiatheria</taxon>
        <taxon>Chiroptera</taxon>
        <taxon>Yangochiroptera</taxon>
        <taxon>Molossidae</taxon>
        <taxon>Molossus</taxon>
    </lineage>
</organism>
<name>A0A7J8FYV9_MOLMO</name>
<dbReference type="Pfam" id="PF13516">
    <property type="entry name" value="LRR_6"/>
    <property type="match status" value="1"/>
</dbReference>
<dbReference type="PANTHER" id="PTHR45690">
    <property type="entry name" value="NACHT, LRR AND PYD DOMAINS-CONTAINING PROTEIN 12"/>
    <property type="match status" value="1"/>
</dbReference>
<dbReference type="InParanoid" id="A0A7J8FYV9"/>
<evidence type="ECO:0000256" key="1">
    <source>
        <dbReference type="ARBA" id="ARBA00004496"/>
    </source>
</evidence>
<protein>
    <submittedName>
        <fullName evidence="5">Uncharacterized protein</fullName>
    </submittedName>
</protein>
<evidence type="ECO:0000256" key="3">
    <source>
        <dbReference type="ARBA" id="ARBA00022737"/>
    </source>
</evidence>
<dbReference type="Proteomes" id="UP000550707">
    <property type="component" value="Unassembled WGS sequence"/>
</dbReference>
<proteinExistence type="predicted"/>
<keyword evidence="2" id="KW-0963">Cytoplasm</keyword>
<evidence type="ECO:0000256" key="2">
    <source>
        <dbReference type="ARBA" id="ARBA00022490"/>
    </source>
</evidence>
<dbReference type="InterPro" id="IPR032675">
    <property type="entry name" value="LRR_dom_sf"/>
</dbReference>
<evidence type="ECO:0000256" key="4">
    <source>
        <dbReference type="SAM" id="MobiDB-lite"/>
    </source>
</evidence>
<comment type="subcellular location">
    <subcellularLocation>
        <location evidence="1">Cytoplasm</location>
    </subcellularLocation>
</comment>
<dbReference type="InterPro" id="IPR001611">
    <property type="entry name" value="Leu-rich_rpt"/>
</dbReference>
<evidence type="ECO:0000313" key="6">
    <source>
        <dbReference type="Proteomes" id="UP000550707"/>
    </source>
</evidence>
<reference evidence="5 6" key="1">
    <citation type="journal article" date="2020" name="Nature">
        <title>Six reference-quality genomes reveal evolution of bat adaptations.</title>
        <authorList>
            <person name="Jebb D."/>
            <person name="Huang Z."/>
            <person name="Pippel M."/>
            <person name="Hughes G.M."/>
            <person name="Lavrichenko K."/>
            <person name="Devanna P."/>
            <person name="Winkler S."/>
            <person name="Jermiin L.S."/>
            <person name="Skirmuntt E.C."/>
            <person name="Katzourakis A."/>
            <person name="Burkitt-Gray L."/>
            <person name="Ray D.A."/>
            <person name="Sullivan K.A.M."/>
            <person name="Roscito J.G."/>
            <person name="Kirilenko B.M."/>
            <person name="Davalos L.M."/>
            <person name="Corthals A.P."/>
            <person name="Power M.L."/>
            <person name="Jones G."/>
            <person name="Ransome R.D."/>
            <person name="Dechmann D.K.N."/>
            <person name="Locatelli A.G."/>
            <person name="Puechmaille S.J."/>
            <person name="Fedrigo O."/>
            <person name="Jarvis E.D."/>
            <person name="Hiller M."/>
            <person name="Vernes S.C."/>
            <person name="Myers E.W."/>
            <person name="Teeling E.C."/>
        </authorList>
    </citation>
    <scope>NUCLEOTIDE SEQUENCE [LARGE SCALE GENOMIC DNA]</scope>
    <source>
        <strain evidence="5">MMolMol1</strain>
        <tissue evidence="5">Muscle</tissue>
    </source>
</reference>
<dbReference type="AlphaFoldDB" id="A0A7J8FYV9"/>
<dbReference type="PANTHER" id="PTHR45690:SF19">
    <property type="entry name" value="NACHT, LRR AND PYD DOMAINS-CONTAINING PROTEIN 3"/>
    <property type="match status" value="1"/>
</dbReference>
<dbReference type="Gene3D" id="3.80.10.10">
    <property type="entry name" value="Ribonuclease Inhibitor"/>
    <property type="match status" value="1"/>
</dbReference>
<sequence length="159" mass="17525">MSNNKLGDTSMEELCQGLSQPGRALRELWLRHSEVTDEGCSSLASLLLANHSLHELDLSNKYMGELGVLKLGESARQPSCTLEKLVRRHLLDRGDGRPPAGPGREEARPEDHLLSSCCPSPQLLELLGHLILPAWGWPARWGSPGALALTKEKYSNQLR</sequence>
<gene>
    <name evidence="5" type="ORF">HJG59_008259</name>
</gene>
<keyword evidence="3" id="KW-0677">Repeat</keyword>
<evidence type="ECO:0000313" key="5">
    <source>
        <dbReference type="EMBL" id="KAF6452983.1"/>
    </source>
</evidence>
<dbReference type="InterPro" id="IPR050637">
    <property type="entry name" value="NLRP_innate_immun_reg"/>
</dbReference>
<feature type="compositionally biased region" description="Basic and acidic residues" evidence="4">
    <location>
        <begin position="103"/>
        <end position="113"/>
    </location>
</feature>
<feature type="region of interest" description="Disordered" evidence="4">
    <location>
        <begin position="91"/>
        <end position="113"/>
    </location>
</feature>
<dbReference type="SMART" id="SM00368">
    <property type="entry name" value="LRR_RI"/>
    <property type="match status" value="3"/>
</dbReference>
<accession>A0A7J8FYV9</accession>